<dbReference type="GO" id="GO:0004084">
    <property type="term" value="F:branched-chain-amino-acid transaminase activity"/>
    <property type="evidence" value="ECO:0007669"/>
    <property type="project" value="InterPro"/>
</dbReference>
<organism evidence="4">
    <name type="scientific">Rhizophora mucronata</name>
    <name type="common">Asiatic mangrove</name>
    <dbReference type="NCBI Taxonomy" id="61149"/>
    <lineage>
        <taxon>Eukaryota</taxon>
        <taxon>Viridiplantae</taxon>
        <taxon>Streptophyta</taxon>
        <taxon>Embryophyta</taxon>
        <taxon>Tracheophyta</taxon>
        <taxon>Spermatophyta</taxon>
        <taxon>Magnoliopsida</taxon>
        <taxon>eudicotyledons</taxon>
        <taxon>Gunneridae</taxon>
        <taxon>Pentapetalae</taxon>
        <taxon>rosids</taxon>
        <taxon>fabids</taxon>
        <taxon>Malpighiales</taxon>
        <taxon>Rhizophoraceae</taxon>
        <taxon>Rhizophora</taxon>
    </lineage>
</organism>
<proteinExistence type="inferred from homology"/>
<name>A0A2P2P7X2_RHIMU</name>
<evidence type="ECO:0000313" key="4">
    <source>
        <dbReference type="EMBL" id="MBX50787.1"/>
    </source>
</evidence>
<dbReference type="InterPro" id="IPR036038">
    <property type="entry name" value="Aminotransferase-like"/>
</dbReference>
<keyword evidence="4" id="KW-0032">Aminotransferase</keyword>
<dbReference type="PANTHER" id="PTHR42825:SF2">
    <property type="entry name" value="BRANCHED-CHAIN-AMINO-ACID AMINOTRANSFERASE 3, CHLOROPLASTIC-RELATED"/>
    <property type="match status" value="1"/>
</dbReference>
<dbReference type="InterPro" id="IPR005786">
    <property type="entry name" value="B_amino_transII"/>
</dbReference>
<keyword evidence="4" id="KW-0808">Transferase</keyword>
<protein>
    <submittedName>
        <fullName evidence="4">Branched-chain-amino-acid aminotransferase 3ic-like isoform X1</fullName>
    </submittedName>
</protein>
<dbReference type="Gene3D" id="3.30.470.10">
    <property type="match status" value="1"/>
</dbReference>
<evidence type="ECO:0000256" key="2">
    <source>
        <dbReference type="ARBA" id="ARBA00009320"/>
    </source>
</evidence>
<reference evidence="4" key="1">
    <citation type="submission" date="2018-02" db="EMBL/GenBank/DDBJ databases">
        <title>Rhizophora mucronata_Transcriptome.</title>
        <authorList>
            <person name="Meera S.P."/>
            <person name="Sreeshan A."/>
            <person name="Augustine A."/>
        </authorList>
    </citation>
    <scope>NUCLEOTIDE SEQUENCE</scope>
    <source>
        <tissue evidence="4">Leaf</tissue>
    </source>
</reference>
<dbReference type="SUPFAM" id="SSF56752">
    <property type="entry name" value="D-aminoacid aminotransferase-like PLP-dependent enzymes"/>
    <property type="match status" value="1"/>
</dbReference>
<dbReference type="GO" id="GO:0009507">
    <property type="term" value="C:chloroplast"/>
    <property type="evidence" value="ECO:0007669"/>
    <property type="project" value="TreeGrafter"/>
</dbReference>
<dbReference type="InterPro" id="IPR043131">
    <property type="entry name" value="BCAT-like_N"/>
</dbReference>
<comment type="cofactor">
    <cofactor evidence="1">
        <name>pyridoxal 5'-phosphate</name>
        <dbReference type="ChEBI" id="CHEBI:597326"/>
    </cofactor>
</comment>
<sequence length="77" mass="8218">MRMGVERTCLPSPSQAICGGCEGNSVSKQMLGKGSLYIRPLLVVSRAVLGLAAAPKYTFLIYVSPFGNCFKSGMATW</sequence>
<dbReference type="GO" id="GO:0009081">
    <property type="term" value="P:branched-chain amino acid metabolic process"/>
    <property type="evidence" value="ECO:0007669"/>
    <property type="project" value="InterPro"/>
</dbReference>
<keyword evidence="3" id="KW-0663">Pyridoxal phosphate</keyword>
<dbReference type="PANTHER" id="PTHR42825">
    <property type="entry name" value="AMINO ACID AMINOTRANSFERASE"/>
    <property type="match status" value="1"/>
</dbReference>
<comment type="similarity">
    <text evidence="2">Belongs to the class-IV pyridoxal-phosphate-dependent aminotransferase family.</text>
</comment>
<accession>A0A2P2P7X2</accession>
<evidence type="ECO:0000256" key="3">
    <source>
        <dbReference type="ARBA" id="ARBA00022898"/>
    </source>
</evidence>
<evidence type="ECO:0000256" key="1">
    <source>
        <dbReference type="ARBA" id="ARBA00001933"/>
    </source>
</evidence>
<dbReference type="EMBL" id="GGEC01070303">
    <property type="protein sequence ID" value="MBX50787.1"/>
    <property type="molecule type" value="Transcribed_RNA"/>
</dbReference>
<dbReference type="AlphaFoldDB" id="A0A2P2P7X2"/>